<reference evidence="3" key="2">
    <citation type="journal article" date="2021" name="PeerJ">
        <title>Extensive microbial diversity within the chicken gut microbiome revealed by metagenomics and culture.</title>
        <authorList>
            <person name="Gilroy R."/>
            <person name="Ravi A."/>
            <person name="Getino M."/>
            <person name="Pursley I."/>
            <person name="Horton D.L."/>
            <person name="Alikhan N.F."/>
            <person name="Baker D."/>
            <person name="Gharbi K."/>
            <person name="Hall N."/>
            <person name="Watson M."/>
            <person name="Adriaenssens E.M."/>
            <person name="Foster-Nyarko E."/>
            <person name="Jarju S."/>
            <person name="Secka A."/>
            <person name="Antonio M."/>
            <person name="Oren A."/>
            <person name="Chaudhuri R.R."/>
            <person name="La Ragione R."/>
            <person name="Hildebrand F."/>
            <person name="Pallen M.J."/>
        </authorList>
    </citation>
    <scope>NUCLEOTIDE SEQUENCE</scope>
    <source>
        <strain evidence="3">USAMLcec3-3695</strain>
    </source>
</reference>
<dbReference type="AlphaFoldDB" id="A0A9D1MCD1"/>
<dbReference type="PANTHER" id="PTHR38781">
    <property type="entry name" value="ANTITOXIN DINJ-RELATED"/>
    <property type="match status" value="1"/>
</dbReference>
<gene>
    <name evidence="3" type="ORF">IAA61_08135</name>
</gene>
<sequence>MATTPTQIRIDSDIKLQATELFKSLGLDMSTAVNMFLHQAVIRQGLPFPVELPHYKPEVIEAMDEALRLSRDPSAKRYSSFEEALKDIDL</sequence>
<dbReference type="NCBIfam" id="TIGR02384">
    <property type="entry name" value="RelB_DinJ"/>
    <property type="match status" value="1"/>
</dbReference>
<dbReference type="PANTHER" id="PTHR38781:SF1">
    <property type="entry name" value="ANTITOXIN DINJ-RELATED"/>
    <property type="match status" value="1"/>
</dbReference>
<evidence type="ECO:0000313" key="3">
    <source>
        <dbReference type="EMBL" id="HIU57760.1"/>
    </source>
</evidence>
<keyword evidence="2" id="KW-1277">Toxin-antitoxin system</keyword>
<name>A0A9D1MCD1_9FIRM</name>
<dbReference type="Pfam" id="PF04221">
    <property type="entry name" value="RelB"/>
    <property type="match status" value="1"/>
</dbReference>
<dbReference type="GO" id="GO:0006351">
    <property type="term" value="P:DNA-templated transcription"/>
    <property type="evidence" value="ECO:0007669"/>
    <property type="project" value="TreeGrafter"/>
</dbReference>
<proteinExistence type="inferred from homology"/>
<comment type="similarity">
    <text evidence="1">Belongs to the RelB/DinJ antitoxin family.</text>
</comment>
<evidence type="ECO:0000256" key="1">
    <source>
        <dbReference type="ARBA" id="ARBA00010562"/>
    </source>
</evidence>
<dbReference type="InterPro" id="IPR013321">
    <property type="entry name" value="Arc_rbn_hlx_hlx"/>
</dbReference>
<reference evidence="3" key="1">
    <citation type="submission" date="2020-10" db="EMBL/GenBank/DDBJ databases">
        <authorList>
            <person name="Gilroy R."/>
        </authorList>
    </citation>
    <scope>NUCLEOTIDE SEQUENCE</scope>
    <source>
        <strain evidence="3">USAMLcec3-3695</strain>
    </source>
</reference>
<dbReference type="EMBL" id="DVNB01000084">
    <property type="protein sequence ID" value="HIU57760.1"/>
    <property type="molecule type" value="Genomic_DNA"/>
</dbReference>
<comment type="caution">
    <text evidence="3">The sequence shown here is derived from an EMBL/GenBank/DDBJ whole genome shotgun (WGS) entry which is preliminary data.</text>
</comment>
<dbReference type="Proteomes" id="UP000824109">
    <property type="component" value="Unassembled WGS sequence"/>
</dbReference>
<protein>
    <submittedName>
        <fullName evidence="3">Type II toxin-antitoxin system RelB/DinJ family antitoxin</fullName>
    </submittedName>
</protein>
<organism evidence="3 4">
    <name type="scientific">Candidatus Ornithomonoglobus merdipullorum</name>
    <dbReference type="NCBI Taxonomy" id="2840895"/>
    <lineage>
        <taxon>Bacteria</taxon>
        <taxon>Bacillati</taxon>
        <taxon>Bacillota</taxon>
        <taxon>Clostridia</taxon>
        <taxon>Candidatus Ornithomonoglobus</taxon>
    </lineage>
</organism>
<dbReference type="InterPro" id="IPR007337">
    <property type="entry name" value="RelB/DinJ"/>
</dbReference>
<dbReference type="GO" id="GO:0006355">
    <property type="term" value="P:regulation of DNA-templated transcription"/>
    <property type="evidence" value="ECO:0007669"/>
    <property type="project" value="InterPro"/>
</dbReference>
<evidence type="ECO:0000313" key="4">
    <source>
        <dbReference type="Proteomes" id="UP000824109"/>
    </source>
</evidence>
<accession>A0A9D1MCD1</accession>
<evidence type="ECO:0000256" key="2">
    <source>
        <dbReference type="ARBA" id="ARBA00022649"/>
    </source>
</evidence>
<dbReference type="Gene3D" id="1.10.1220.10">
    <property type="entry name" value="Met repressor-like"/>
    <property type="match status" value="1"/>
</dbReference>